<dbReference type="Gene3D" id="1.10.10.10">
    <property type="entry name" value="Winged helix-like DNA-binding domain superfamily/Winged helix DNA-binding domain"/>
    <property type="match status" value="1"/>
</dbReference>
<dbReference type="PANTHER" id="PTHR44688">
    <property type="entry name" value="DNA-BINDING TRANSCRIPTIONAL ACTIVATOR DEVR_DOSR"/>
    <property type="match status" value="1"/>
</dbReference>
<feature type="domain" description="HTH luxR-type" evidence="4">
    <location>
        <begin position="84"/>
        <end position="149"/>
    </location>
</feature>
<proteinExistence type="predicted"/>
<dbReference type="SUPFAM" id="SSF46894">
    <property type="entry name" value="C-terminal effector domain of the bipartite response regulators"/>
    <property type="match status" value="1"/>
</dbReference>
<keyword evidence="3" id="KW-0804">Transcription</keyword>
<evidence type="ECO:0000313" key="6">
    <source>
        <dbReference type="Proteomes" id="UP000585638"/>
    </source>
</evidence>
<dbReference type="InterPro" id="IPR016032">
    <property type="entry name" value="Sig_transdc_resp-reg_C-effctor"/>
</dbReference>
<accession>A0A7W9NF01</accession>
<evidence type="ECO:0000259" key="4">
    <source>
        <dbReference type="PROSITE" id="PS50043"/>
    </source>
</evidence>
<dbReference type="PANTHER" id="PTHR44688:SF16">
    <property type="entry name" value="DNA-BINDING TRANSCRIPTIONAL ACTIVATOR DEVR_DOSR"/>
    <property type="match status" value="1"/>
</dbReference>
<gene>
    <name evidence="5" type="ORF">BJ998_001185</name>
</gene>
<dbReference type="PROSITE" id="PS00622">
    <property type="entry name" value="HTH_LUXR_1"/>
    <property type="match status" value="1"/>
</dbReference>
<dbReference type="PRINTS" id="PR00038">
    <property type="entry name" value="HTHLUXR"/>
</dbReference>
<evidence type="ECO:0000256" key="2">
    <source>
        <dbReference type="ARBA" id="ARBA00023125"/>
    </source>
</evidence>
<protein>
    <submittedName>
        <fullName evidence="5">DNA-binding CsgD family transcriptional regulator</fullName>
    </submittedName>
</protein>
<dbReference type="CDD" id="cd06170">
    <property type="entry name" value="LuxR_C_like"/>
    <property type="match status" value="1"/>
</dbReference>
<name>A0A7W9NF01_9PSEU</name>
<dbReference type="Pfam" id="PF00196">
    <property type="entry name" value="GerE"/>
    <property type="match status" value="1"/>
</dbReference>
<keyword evidence="6" id="KW-1185">Reference proteome</keyword>
<dbReference type="PROSITE" id="PS50043">
    <property type="entry name" value="HTH_LUXR_2"/>
    <property type="match status" value="1"/>
</dbReference>
<dbReference type="EMBL" id="JACHIR010000001">
    <property type="protein sequence ID" value="MBB5889989.1"/>
    <property type="molecule type" value="Genomic_DNA"/>
</dbReference>
<dbReference type="InterPro" id="IPR036388">
    <property type="entry name" value="WH-like_DNA-bd_sf"/>
</dbReference>
<evidence type="ECO:0000256" key="1">
    <source>
        <dbReference type="ARBA" id="ARBA00023015"/>
    </source>
</evidence>
<dbReference type="InterPro" id="IPR000792">
    <property type="entry name" value="Tscrpt_reg_LuxR_C"/>
</dbReference>
<evidence type="ECO:0000313" key="5">
    <source>
        <dbReference type="EMBL" id="MBB5889989.1"/>
    </source>
</evidence>
<keyword evidence="1" id="KW-0805">Transcription regulation</keyword>
<keyword evidence="2 5" id="KW-0238">DNA-binding</keyword>
<reference evidence="5 6" key="1">
    <citation type="submission" date="2020-08" db="EMBL/GenBank/DDBJ databases">
        <title>Sequencing the genomes of 1000 actinobacteria strains.</title>
        <authorList>
            <person name="Klenk H.-P."/>
        </authorList>
    </citation>
    <scope>NUCLEOTIDE SEQUENCE [LARGE SCALE GENOMIC DNA]</scope>
    <source>
        <strain evidence="5 6">DSM 43851</strain>
    </source>
</reference>
<dbReference type="AlphaFoldDB" id="A0A7W9NF01"/>
<comment type="caution">
    <text evidence="5">The sequence shown here is derived from an EMBL/GenBank/DDBJ whole genome shotgun (WGS) entry which is preliminary data.</text>
</comment>
<organism evidence="5 6">
    <name type="scientific">Kutzneria kofuensis</name>
    <dbReference type="NCBI Taxonomy" id="103725"/>
    <lineage>
        <taxon>Bacteria</taxon>
        <taxon>Bacillati</taxon>
        <taxon>Actinomycetota</taxon>
        <taxon>Actinomycetes</taxon>
        <taxon>Pseudonocardiales</taxon>
        <taxon>Pseudonocardiaceae</taxon>
        <taxon>Kutzneria</taxon>
    </lineage>
</organism>
<dbReference type="Proteomes" id="UP000585638">
    <property type="component" value="Unassembled WGS sequence"/>
</dbReference>
<dbReference type="RefSeq" id="WP_184859194.1">
    <property type="nucleotide sequence ID" value="NZ_BAAAWY010000008.1"/>
</dbReference>
<dbReference type="SMART" id="SM00421">
    <property type="entry name" value="HTH_LUXR"/>
    <property type="match status" value="1"/>
</dbReference>
<dbReference type="GO" id="GO:0006355">
    <property type="term" value="P:regulation of DNA-templated transcription"/>
    <property type="evidence" value="ECO:0007669"/>
    <property type="project" value="InterPro"/>
</dbReference>
<dbReference type="GO" id="GO:0003677">
    <property type="term" value="F:DNA binding"/>
    <property type="evidence" value="ECO:0007669"/>
    <property type="project" value="UniProtKB-KW"/>
</dbReference>
<evidence type="ECO:0000256" key="3">
    <source>
        <dbReference type="ARBA" id="ARBA00023163"/>
    </source>
</evidence>
<sequence>MGKQGVAVSGLPPGDDSARNGRVVTVRFPRVVADPGQDELVQNLIRALVRRVAELGGTSTSDRPVLDCEELGMRCLLLPLGLRPHGVAGLLSPREREIARLVGLGYTNRAIADSLEISLYTVSTHLRRVFAKLDVTSRAAMVASLAGNPHLLAEQ</sequence>